<name>A0A1M6PZJ8_9PROT</name>
<reference evidence="1 2" key="1">
    <citation type="submission" date="2016-11" db="EMBL/GenBank/DDBJ databases">
        <authorList>
            <person name="Jaros S."/>
            <person name="Januszkiewicz K."/>
            <person name="Wedrychowicz H."/>
        </authorList>
    </citation>
    <scope>NUCLEOTIDE SEQUENCE [LARGE SCALE GENOMIC DNA]</scope>
    <source>
        <strain evidence="1 2">DSM 14916</strain>
    </source>
</reference>
<dbReference type="AlphaFoldDB" id="A0A1M6PZJ8"/>
<proteinExistence type="predicted"/>
<protein>
    <recommendedName>
        <fullName evidence="3">SCP-2 sterol transfer family protein</fullName>
    </recommendedName>
</protein>
<keyword evidence="2" id="KW-1185">Reference proteome</keyword>
<dbReference type="EMBL" id="FQZF01000033">
    <property type="protein sequence ID" value="SHK13415.1"/>
    <property type="molecule type" value="Genomic_DNA"/>
</dbReference>
<organism evidence="1 2">
    <name type="scientific">Muricoccus roseus</name>
    <dbReference type="NCBI Taxonomy" id="198092"/>
    <lineage>
        <taxon>Bacteria</taxon>
        <taxon>Pseudomonadati</taxon>
        <taxon>Pseudomonadota</taxon>
        <taxon>Alphaproteobacteria</taxon>
        <taxon>Acetobacterales</taxon>
        <taxon>Roseomonadaceae</taxon>
        <taxon>Muricoccus</taxon>
    </lineage>
</organism>
<evidence type="ECO:0000313" key="1">
    <source>
        <dbReference type="EMBL" id="SHK13415.1"/>
    </source>
</evidence>
<dbReference type="STRING" id="198092.SAMN02745194_04255"/>
<dbReference type="RefSeq" id="WP_217659726.1">
    <property type="nucleotide sequence ID" value="NZ_FQZF01000033.1"/>
</dbReference>
<evidence type="ECO:0008006" key="3">
    <source>
        <dbReference type="Google" id="ProtNLM"/>
    </source>
</evidence>
<accession>A0A1M6PZJ8</accession>
<evidence type="ECO:0000313" key="2">
    <source>
        <dbReference type="Proteomes" id="UP000184387"/>
    </source>
</evidence>
<gene>
    <name evidence="1" type="ORF">SAMN02745194_04255</name>
</gene>
<sequence>MTPEDLPGLVNNDPVLRRWGRFLDADVMLAVGAEEWLLRLRNGAVEGVRRGPFLMPSWTLAIRIEPAAWRDFLSPEPPPGRHDLMALLRGRELRLEGNLHPFMSHLLWFKAALARLRGAHSESAA</sequence>
<dbReference type="Proteomes" id="UP000184387">
    <property type="component" value="Unassembled WGS sequence"/>
</dbReference>